<dbReference type="GO" id="GO:0006488">
    <property type="term" value="P:dolichol-linked oligosaccharide biosynthetic process"/>
    <property type="evidence" value="ECO:0007669"/>
    <property type="project" value="InterPro"/>
</dbReference>
<feature type="transmembrane region" description="Helical" evidence="14">
    <location>
        <begin position="12"/>
        <end position="34"/>
    </location>
</feature>
<feature type="transmembrane region" description="Helical" evidence="14">
    <location>
        <begin position="99"/>
        <end position="119"/>
    </location>
</feature>
<evidence type="ECO:0000256" key="3">
    <source>
        <dbReference type="ARBA" id="ARBA00010600"/>
    </source>
</evidence>
<dbReference type="GO" id="GO:0106073">
    <property type="term" value="F:dolichyl pyrophosphate Glc2Man9GlcNAc2 alpha-1,2-glucosyltransferase activity"/>
    <property type="evidence" value="ECO:0007669"/>
    <property type="project" value="UniProtKB-EC"/>
</dbReference>
<comment type="function">
    <text evidence="12">Dol-P-Glc:Glc(2)Man(9)GlcNAc(2)-PP-Dol alpha-1,2-glucosyltransferase that operates in the biosynthetic pathway of dolichol-linked oligosaccharides, the glycan precursors employed in protein asparagine (N)-glycosylation. The assembly of dolichol-linked oligosaccharides begins on the cytosolic side of the endoplasmic reticulum membrane and finishes in its lumen. The sequential addition of sugars to dolichol pyrophosphate produces dolichol-linked oligosaccharides containing fourteen sugars, including two GlcNAcs, nine mannoses and three glucoses. Once assembled, the oligosaccharide is transferred from the lipid to nascent proteins by oligosaccharyltransferases. In the lumen of the endoplasmic reticulum, adds the third and last glucose residue from dolichyl phosphate glucose (Dol-P-Glc) onto the lipid-linked oligosaccharide intermediate Glc(2)Man(9)GlcNAc(2)-PP-Dol to produce Glc(3)Man(9)GlcNAc(2)-PP-Dol.</text>
</comment>
<evidence type="ECO:0000256" key="7">
    <source>
        <dbReference type="ARBA" id="ARBA00022679"/>
    </source>
</evidence>
<feature type="transmembrane region" description="Helical" evidence="14">
    <location>
        <begin position="294"/>
        <end position="316"/>
    </location>
</feature>
<keyword evidence="9" id="KW-0256">Endoplasmic reticulum</keyword>
<name>A0AA36AW26_OCTVU</name>
<gene>
    <name evidence="15" type="ORF">OCTVUL_1B019492</name>
</gene>
<proteinExistence type="inferred from homology"/>
<feature type="non-terminal residue" evidence="15">
    <location>
        <position position="478"/>
    </location>
</feature>
<feature type="transmembrane region" description="Helical" evidence="14">
    <location>
        <begin position="443"/>
        <end position="461"/>
    </location>
</feature>
<feature type="transmembrane region" description="Helical" evidence="14">
    <location>
        <begin position="192"/>
        <end position="213"/>
    </location>
</feature>
<evidence type="ECO:0000256" key="11">
    <source>
        <dbReference type="ARBA" id="ARBA00023136"/>
    </source>
</evidence>
<organism evidence="15 16">
    <name type="scientific">Octopus vulgaris</name>
    <name type="common">Common octopus</name>
    <dbReference type="NCBI Taxonomy" id="6645"/>
    <lineage>
        <taxon>Eukaryota</taxon>
        <taxon>Metazoa</taxon>
        <taxon>Spiralia</taxon>
        <taxon>Lophotrochozoa</taxon>
        <taxon>Mollusca</taxon>
        <taxon>Cephalopoda</taxon>
        <taxon>Coleoidea</taxon>
        <taxon>Octopodiformes</taxon>
        <taxon>Octopoda</taxon>
        <taxon>Incirrata</taxon>
        <taxon>Octopodidae</taxon>
        <taxon>Octopus</taxon>
    </lineage>
</organism>
<dbReference type="PIRSF" id="PIRSF028810">
    <property type="entry name" value="Alpha1_2_glucosyltferase_Alg10"/>
    <property type="match status" value="1"/>
</dbReference>
<dbReference type="PANTHER" id="PTHR12989">
    <property type="entry name" value="ALPHA-1,2-GLUCOSYLTRANSFERASE ALG10"/>
    <property type="match status" value="1"/>
</dbReference>
<dbReference type="PANTHER" id="PTHR12989:SF10">
    <property type="entry name" value="DOL-P-GLC:GLC(2)MAN(9)GLCNAC(2)-PP-DOL ALPHA-1,2-GLUCOSYLTRANSFERASE-RELATED"/>
    <property type="match status" value="1"/>
</dbReference>
<feature type="transmembrane region" description="Helical" evidence="14">
    <location>
        <begin position="371"/>
        <end position="390"/>
    </location>
</feature>
<evidence type="ECO:0000256" key="2">
    <source>
        <dbReference type="ARBA" id="ARBA00004922"/>
    </source>
</evidence>
<protein>
    <recommendedName>
        <fullName evidence="5">Dol-P-Glc:Glc(2)Man(9)GlcNAc(2)-PP-Dol alpha-1,2-glucosyltransferase</fullName>
        <ecNumber evidence="4">2.4.1.256</ecNumber>
    </recommendedName>
</protein>
<sequence>AKSFSKMATSIFACPFYFGLVTFFALATVLLKWLHSVQPKPYMDEIFHIPQAQHYCDGNFSHWDPMITTLPGLYLSSSLPLSIPGRLLFNKGDMFCTPYILRCTNLFFSTGNVALIFLLLNRMHPKMSSSYTFLVASTLGSFPMLYFFTFLYYTDAGSTFFTLLMYLLHLHHQTIPAALIGVIAILFRQTNIIWVVFMVGVSAQHTLLQWMAVQKKNLKTQRKHDWLLLHTFFNLFSVNLQRNPWVIVELVLSILMKTWCYIIVTLLFLLFVYINNGIVVGDRSHHEVTFNFPQIYYFLSTVLFFASPHLISFQKIYNWLSQSIQKPISFITFSVISALLIAKFTYVHEYLLADNRHYTFYVWSKIFKRHYLVRFLLIPIYWYTICQVYLDLKKKNIFWKIAFAICITVSLVPQKLLEFRYFIIPYLLLRLNMPLPTPLSKMLLEFTVSTFVNAITIYLFVYKTFTWPGVKDAQRFMW</sequence>
<evidence type="ECO:0000256" key="9">
    <source>
        <dbReference type="ARBA" id="ARBA00022824"/>
    </source>
</evidence>
<evidence type="ECO:0000313" key="15">
    <source>
        <dbReference type="EMBL" id="CAI9723129.1"/>
    </source>
</evidence>
<dbReference type="GO" id="GO:0005789">
    <property type="term" value="C:endoplasmic reticulum membrane"/>
    <property type="evidence" value="ECO:0007669"/>
    <property type="project" value="UniProtKB-SubCell"/>
</dbReference>
<comment type="subcellular location">
    <subcellularLocation>
        <location evidence="1">Endoplasmic reticulum membrane</location>
        <topology evidence="1">Multi-pass membrane protein</topology>
    </subcellularLocation>
</comment>
<dbReference type="AlphaFoldDB" id="A0AA36AW26"/>
<reference evidence="15" key="1">
    <citation type="submission" date="2023-08" db="EMBL/GenBank/DDBJ databases">
        <authorList>
            <person name="Alioto T."/>
            <person name="Alioto T."/>
            <person name="Gomez Garrido J."/>
        </authorList>
    </citation>
    <scope>NUCLEOTIDE SEQUENCE</scope>
</reference>
<evidence type="ECO:0000256" key="6">
    <source>
        <dbReference type="ARBA" id="ARBA00022676"/>
    </source>
</evidence>
<feature type="transmembrane region" description="Helical" evidence="14">
    <location>
        <begin position="160"/>
        <end position="186"/>
    </location>
</feature>
<comment type="similarity">
    <text evidence="3">Belongs to the ALG10 glucosyltransferase family.</text>
</comment>
<dbReference type="EC" id="2.4.1.256" evidence="4"/>
<dbReference type="EMBL" id="OX597818">
    <property type="protein sequence ID" value="CAI9723129.1"/>
    <property type="molecule type" value="Genomic_DNA"/>
</dbReference>
<feature type="transmembrane region" description="Helical" evidence="14">
    <location>
        <begin position="250"/>
        <end position="274"/>
    </location>
</feature>
<keyword evidence="6" id="KW-0328">Glycosyltransferase</keyword>
<keyword evidence="10 14" id="KW-1133">Transmembrane helix</keyword>
<dbReference type="Proteomes" id="UP001162480">
    <property type="component" value="Chromosome 5"/>
</dbReference>
<evidence type="ECO:0000256" key="1">
    <source>
        <dbReference type="ARBA" id="ARBA00004477"/>
    </source>
</evidence>
<comment type="catalytic activity">
    <reaction evidence="13">
        <text>an alpha-D-Glc-(1-&gt;3)-alpha-D-Glc-(1-&gt;3)-alpha-D-Man-(1-&gt;2)-alpha-D-Man-(1-&gt;2)-alpha-D-Man-(1-&gt;3)-[alpha-D-Man-(1-&gt;2)-alpha-D-Man-(1-&gt;3)-[alpha-D-Man-(1-&gt;2)-alpha-D-Man-(1-&gt;6)]-alpha-D-Man-(1-&gt;6)]-beta-D-Man-(1-&gt;4)-beta-D-GlcNAc-(1-&gt;4)-alpha-D-GlcNAc-diphospho-di-trans,poly-cis-dolichol + a di-trans,poly-cis-dolichyl beta-D-glucosyl phosphate = a alpha-D-Glc-(1-&gt;2)-alpha-D-Glc-(1-&gt;3)-alpha-D-Glc-(1-&gt;3)-alpha-D-Man-(1-&gt;2)-alpha-D-Man-(1-&gt;2)-alpha-D-Man-(1-&gt;3)-[alpha-D-Man-(1-&gt;2)-alpha-D-Man-(1-&gt;3)-[alpha-D-Man-(1-&gt;2)-alpha-D-Man-(1-&gt;6)]-alpha-D-Man-(1-&gt;6)]-beta-D-Man-(1-&gt;4)-beta-D-GlcNAc-(1-&gt;4)-alpha-D-GlcNAc-diphospho-di-trans,poly-cis-dolichol + a di-trans,poly-cis-dolichyl phosphate + H(+)</text>
        <dbReference type="Rhea" id="RHEA:29543"/>
        <dbReference type="Rhea" id="RHEA-COMP:19498"/>
        <dbReference type="Rhea" id="RHEA-COMP:19502"/>
        <dbReference type="Rhea" id="RHEA-COMP:19512"/>
        <dbReference type="Rhea" id="RHEA-COMP:19522"/>
        <dbReference type="ChEBI" id="CHEBI:15378"/>
        <dbReference type="ChEBI" id="CHEBI:57525"/>
        <dbReference type="ChEBI" id="CHEBI:57683"/>
        <dbReference type="ChEBI" id="CHEBI:132522"/>
        <dbReference type="ChEBI" id="CHEBI:132523"/>
        <dbReference type="EC" id="2.4.1.256"/>
    </reaction>
    <physiologicalReaction direction="left-to-right" evidence="13">
        <dbReference type="Rhea" id="RHEA:29544"/>
    </physiologicalReaction>
</comment>
<evidence type="ECO:0000256" key="5">
    <source>
        <dbReference type="ARBA" id="ARBA00018512"/>
    </source>
</evidence>
<comment type="pathway">
    <text evidence="2">Protein modification; protein glycosylation.</text>
</comment>
<accession>A0AA36AW26</accession>
<dbReference type="Pfam" id="PF04922">
    <property type="entry name" value="DIE2_ALG10"/>
    <property type="match status" value="1"/>
</dbReference>
<evidence type="ECO:0000256" key="10">
    <source>
        <dbReference type="ARBA" id="ARBA00022989"/>
    </source>
</evidence>
<keyword evidence="8 14" id="KW-0812">Transmembrane</keyword>
<feature type="transmembrane region" description="Helical" evidence="14">
    <location>
        <begin position="131"/>
        <end position="153"/>
    </location>
</feature>
<feature type="transmembrane region" description="Helical" evidence="14">
    <location>
        <begin position="328"/>
        <end position="351"/>
    </location>
</feature>
<evidence type="ECO:0000256" key="14">
    <source>
        <dbReference type="SAM" id="Phobius"/>
    </source>
</evidence>
<keyword evidence="16" id="KW-1185">Reference proteome</keyword>
<keyword evidence="7" id="KW-0808">Transferase</keyword>
<evidence type="ECO:0000256" key="13">
    <source>
        <dbReference type="ARBA" id="ARBA00048064"/>
    </source>
</evidence>
<evidence type="ECO:0000256" key="12">
    <source>
        <dbReference type="ARBA" id="ARBA00044727"/>
    </source>
</evidence>
<keyword evidence="11 14" id="KW-0472">Membrane</keyword>
<evidence type="ECO:0000256" key="4">
    <source>
        <dbReference type="ARBA" id="ARBA00011967"/>
    </source>
</evidence>
<evidence type="ECO:0000256" key="8">
    <source>
        <dbReference type="ARBA" id="ARBA00022692"/>
    </source>
</evidence>
<evidence type="ECO:0000313" key="16">
    <source>
        <dbReference type="Proteomes" id="UP001162480"/>
    </source>
</evidence>
<dbReference type="InterPro" id="IPR016900">
    <property type="entry name" value="Alg10"/>
</dbReference>